<comment type="caution">
    <text evidence="1">The sequence shown here is derived from an EMBL/GenBank/DDBJ whole genome shotgun (WGS) entry which is preliminary data.</text>
</comment>
<organism evidence="1">
    <name type="scientific">marine sediment metagenome</name>
    <dbReference type="NCBI Taxonomy" id="412755"/>
    <lineage>
        <taxon>unclassified sequences</taxon>
        <taxon>metagenomes</taxon>
        <taxon>ecological metagenomes</taxon>
    </lineage>
</organism>
<proteinExistence type="predicted"/>
<evidence type="ECO:0000313" key="1">
    <source>
        <dbReference type="EMBL" id="KKN53617.1"/>
    </source>
</evidence>
<dbReference type="AlphaFoldDB" id="A0A0F9RUN4"/>
<reference evidence="1" key="1">
    <citation type="journal article" date="2015" name="Nature">
        <title>Complex archaea that bridge the gap between prokaryotes and eukaryotes.</title>
        <authorList>
            <person name="Spang A."/>
            <person name="Saw J.H."/>
            <person name="Jorgensen S.L."/>
            <person name="Zaremba-Niedzwiedzka K."/>
            <person name="Martijn J."/>
            <person name="Lind A.E."/>
            <person name="van Eijk R."/>
            <person name="Schleper C."/>
            <person name="Guy L."/>
            <person name="Ettema T.J."/>
        </authorList>
    </citation>
    <scope>NUCLEOTIDE SEQUENCE</scope>
</reference>
<dbReference type="EMBL" id="LAZR01000963">
    <property type="protein sequence ID" value="KKN53617.1"/>
    <property type="molecule type" value="Genomic_DNA"/>
</dbReference>
<protein>
    <submittedName>
        <fullName evidence="1">Uncharacterized protein</fullName>
    </submittedName>
</protein>
<name>A0A0F9RUN4_9ZZZZ</name>
<gene>
    <name evidence="1" type="ORF">LCGC14_0600480</name>
</gene>
<accession>A0A0F9RUN4</accession>
<sequence length="152" mass="18234">MRKCKQCNEPKELNEFPKYSSNGKKGRRHTCKICWNKKWSPIVQIHNKRYYHENIAYRIKARIRAKNQYSRDKNKHGENGKIYQKKHRLQCNVRMQTRRAITAGKLERKSCSVCGAENTHAHHDDYKKPFEVIWLCPTHHGEKHRIINRQAI</sequence>